<comment type="subcellular location">
    <subcellularLocation>
        <location evidence="1">Cytoplasm</location>
    </subcellularLocation>
    <subcellularLocation>
        <location evidence="2">Lysosome membrane</location>
    </subcellularLocation>
</comment>
<keyword evidence="4" id="KW-0963">Cytoplasm</keyword>
<feature type="region of interest" description="Disordered" evidence="7">
    <location>
        <begin position="524"/>
        <end position="555"/>
    </location>
</feature>
<name>A0AAE1ABM0_9GAST</name>
<dbReference type="GO" id="GO:0051087">
    <property type="term" value="F:protein-folding chaperone binding"/>
    <property type="evidence" value="ECO:0007669"/>
    <property type="project" value="TreeGrafter"/>
</dbReference>
<evidence type="ECO:0000256" key="2">
    <source>
        <dbReference type="ARBA" id="ARBA00004656"/>
    </source>
</evidence>
<dbReference type="GO" id="GO:0042030">
    <property type="term" value="F:ATPase inhibitor activity"/>
    <property type="evidence" value="ECO:0007669"/>
    <property type="project" value="TreeGrafter"/>
</dbReference>
<keyword evidence="6" id="KW-0458">Lysosome</keyword>
<dbReference type="PANTHER" id="PTHR21634:SF9">
    <property type="entry name" value="RE13835P"/>
    <property type="match status" value="1"/>
</dbReference>
<dbReference type="EMBL" id="JAWDGP010002313">
    <property type="protein sequence ID" value="KAK3784016.1"/>
    <property type="molecule type" value="Genomic_DNA"/>
</dbReference>
<evidence type="ECO:0000256" key="7">
    <source>
        <dbReference type="SAM" id="MobiDB-lite"/>
    </source>
</evidence>
<evidence type="ECO:0000256" key="6">
    <source>
        <dbReference type="ARBA" id="ARBA00023228"/>
    </source>
</evidence>
<dbReference type="InterPro" id="IPR037545">
    <property type="entry name" value="DENN_FNIP1/2"/>
</dbReference>
<dbReference type="InterPro" id="IPR028086">
    <property type="entry name" value="FNIP_C_dom"/>
</dbReference>
<evidence type="ECO:0000313" key="9">
    <source>
        <dbReference type="EMBL" id="KAK3784016.1"/>
    </source>
</evidence>
<dbReference type="Proteomes" id="UP001283361">
    <property type="component" value="Unassembled WGS sequence"/>
</dbReference>
<dbReference type="InterPro" id="IPR026156">
    <property type="entry name" value="FNIP_fam"/>
</dbReference>
<evidence type="ECO:0000256" key="5">
    <source>
        <dbReference type="ARBA" id="ARBA00023136"/>
    </source>
</evidence>
<evidence type="ECO:0000259" key="8">
    <source>
        <dbReference type="PROSITE" id="PS51836"/>
    </source>
</evidence>
<accession>A0AAE1ABM0</accession>
<dbReference type="InterPro" id="IPR028084">
    <property type="entry name" value="FNIP_N_dom"/>
</dbReference>
<proteinExistence type="inferred from homology"/>
<dbReference type="GO" id="GO:0005765">
    <property type="term" value="C:lysosomal membrane"/>
    <property type="evidence" value="ECO:0007669"/>
    <property type="project" value="UniProtKB-SubCell"/>
</dbReference>
<dbReference type="Pfam" id="PF14637">
    <property type="entry name" value="FNIP_M"/>
    <property type="match status" value="1"/>
</dbReference>
<keyword evidence="10" id="KW-1185">Reference proteome</keyword>
<evidence type="ECO:0000256" key="3">
    <source>
        <dbReference type="ARBA" id="ARBA00007541"/>
    </source>
</evidence>
<dbReference type="AlphaFoldDB" id="A0AAE1ABM0"/>
<evidence type="ECO:0000256" key="1">
    <source>
        <dbReference type="ARBA" id="ARBA00004496"/>
    </source>
</evidence>
<comment type="caution">
    <text evidence="9">The sequence shown here is derived from an EMBL/GenBank/DDBJ whole genome shotgun (WGS) entry which is preliminary data.</text>
</comment>
<evidence type="ECO:0000313" key="10">
    <source>
        <dbReference type="Proteomes" id="UP001283361"/>
    </source>
</evidence>
<protein>
    <recommendedName>
        <fullName evidence="8">UDENN FNIP1/2-type domain-containing protein</fullName>
    </recommendedName>
</protein>
<sequence length="1066" mass="118648">MALFQKLFTSKRAPRHQLNDSNNGRFELIQKYTPPKLDKSKIRLVIYVETDRGRIPYFDSNAIKPLEETVKQNVRVGKASKPVRFSQDNQTNSTQQKQASKYQFHRLGSEVKVLEEMMFGSAAMAFKGSTLKIHLLRSPTHLMVSKVFIPEKPCREITCDSESDSNSLPGSSADFSFSEFPVTIKKSNKERYAKSVPVDVPSKDLLSDYSTDDDSGLASFTSSGSMCTSSYSSPNNNSISSYSSLHRRWIRAQTTALDAHRQKDNISSAERSVHRSRRSKLAVAILFGSHDDKDEENYNQFQNFFFSHFALFEAHVEKLKSTIEIAYFNNRNFLPTIMEALESFRNDVYDLYMTQRLAEPVWLTMMSATTYKTKLCEKFMETFTWLVTKFDNKNCKFFVSTLLSAVLTQHLAWVATVTPAGGTPAHTYQDKHTAKWVDTLAKTHPYNPLWAQLGDLFGAIGVPRKISRTVVVGKKAEIVKKFLYVLSYFIRCSEVHENTDPQCLNFIVNEPYLDVSLSPTTSEKTLLDSSGSGLGSFRRTPTPSGSSSGGGRASVGESQNLQAFQKHQQFNCDNVFVEKKLSQTAISPGLEIYSVNGSGLSLNGLWPEKCGCRDRGVNVGHPRIILSCDNCRCSENSFSSQVQTNCIHKSSLMSDSSQHDHSEVFSGGLDNKTPSVGLSELHNYNVPHSLPNEVNTLEKSSPPIISAIDSVPKAPGNEATDFSSSSEQVVRSQSFSGGKVRSRLSQQLETNHVQSSVVVNRGKSAEIQKFFSSSNCGKLSGNSESGNIVKKPPEGGEDSRCIETSSGTCLSISVESKKDTETKPFNCRQSSHVRPTCLARHRSVTPTGLSRRRHLSSTGSIDYEAFDPMIHCKEVKMPFAIEACGEWHIRAFDRNFGRSLLASYSDHYLSDFVLHGTSDVEYRPRLLNDLQSTVKHSILDEPIDEAVCVIADTDQWTVEVASSKVMGISPSGCTPWTSSKIVADLIESVIEISRLKMSSEFCLMHLEDRLQEIYFKSHMLSEYLTGASTYSQRELTSMLGFETSDMALLMAVAGTHSPGLSQLLST</sequence>
<dbReference type="PROSITE" id="PS51836">
    <property type="entry name" value="DENN_FNIP12"/>
    <property type="match status" value="1"/>
</dbReference>
<dbReference type="PANTHER" id="PTHR21634">
    <property type="entry name" value="RE13835P"/>
    <property type="match status" value="1"/>
</dbReference>
<organism evidence="9 10">
    <name type="scientific">Elysia crispata</name>
    <name type="common">lettuce slug</name>
    <dbReference type="NCBI Taxonomy" id="231223"/>
    <lineage>
        <taxon>Eukaryota</taxon>
        <taxon>Metazoa</taxon>
        <taxon>Spiralia</taxon>
        <taxon>Lophotrochozoa</taxon>
        <taxon>Mollusca</taxon>
        <taxon>Gastropoda</taxon>
        <taxon>Heterobranchia</taxon>
        <taxon>Euthyneura</taxon>
        <taxon>Panpulmonata</taxon>
        <taxon>Sacoglossa</taxon>
        <taxon>Placobranchoidea</taxon>
        <taxon>Plakobranchidae</taxon>
        <taxon>Elysia</taxon>
    </lineage>
</organism>
<dbReference type="Pfam" id="PF14636">
    <property type="entry name" value="FNIP_N"/>
    <property type="match status" value="1"/>
</dbReference>
<feature type="domain" description="UDENN FNIP1/2-type" evidence="8">
    <location>
        <begin position="37"/>
        <end position="1056"/>
    </location>
</feature>
<dbReference type="PRINTS" id="PR02073">
    <property type="entry name" value="FOLLICULNIP1"/>
</dbReference>
<evidence type="ECO:0000256" key="4">
    <source>
        <dbReference type="ARBA" id="ARBA00022490"/>
    </source>
</evidence>
<comment type="similarity">
    <text evidence="3">Belongs to the FNIP family.</text>
</comment>
<reference evidence="9" key="1">
    <citation type="journal article" date="2023" name="G3 (Bethesda)">
        <title>A reference genome for the long-term kleptoplast-retaining sea slug Elysia crispata morphotype clarki.</title>
        <authorList>
            <person name="Eastman K.E."/>
            <person name="Pendleton A.L."/>
            <person name="Shaikh M.A."/>
            <person name="Suttiyut T."/>
            <person name="Ogas R."/>
            <person name="Tomko P."/>
            <person name="Gavelis G."/>
            <person name="Widhalm J.R."/>
            <person name="Wisecaver J.H."/>
        </authorList>
    </citation>
    <scope>NUCLEOTIDE SEQUENCE</scope>
    <source>
        <strain evidence="9">ECLA1</strain>
    </source>
</reference>
<dbReference type="InterPro" id="IPR028085">
    <property type="entry name" value="FNIP_mid_dom"/>
</dbReference>
<keyword evidence="5" id="KW-0472">Membrane</keyword>
<gene>
    <name evidence="9" type="ORF">RRG08_025210</name>
</gene>
<dbReference type="Pfam" id="PF14638">
    <property type="entry name" value="FNIP_C"/>
    <property type="match status" value="1"/>
</dbReference>